<feature type="non-terminal residue" evidence="1">
    <location>
        <position position="215"/>
    </location>
</feature>
<reference evidence="1" key="2">
    <citation type="journal article" date="2014" name="ISME J.">
        <title>Microbial stratification in low pH oxic and suboxic macroscopic growths along an acid mine drainage.</title>
        <authorList>
            <person name="Mendez-Garcia C."/>
            <person name="Mesa V."/>
            <person name="Sprenger R.R."/>
            <person name="Richter M."/>
            <person name="Diez M.S."/>
            <person name="Solano J."/>
            <person name="Bargiela R."/>
            <person name="Golyshina O.V."/>
            <person name="Manteca A."/>
            <person name="Ramos J.L."/>
            <person name="Gallego J.R."/>
            <person name="Llorente I."/>
            <person name="Martins Dos Santos V.A."/>
            <person name="Jensen O.N."/>
            <person name="Pelaez A.I."/>
            <person name="Sanchez J."/>
            <person name="Ferrer M."/>
        </authorList>
    </citation>
    <scope>NUCLEOTIDE SEQUENCE</scope>
</reference>
<dbReference type="AlphaFoldDB" id="T0ZFN6"/>
<name>T0ZFN6_9ZZZZ</name>
<sequence>ATGDFVVAWQSFDQAGTTSDYDIYAQRYAAGGKPEGSAFLVNSQFTIGQQEAPAVAMDAAGDFVVAWQSLDQAGTSSGYDIYAQQYRSDGNPEGSAFLVNTGFTTGSQDHPSVAMDAVGDFMIGWFNSAVSPSELGAQFYLADGRPVGPNVTLSNKESDIYGPSVSMDATGDAVMAYSEFDDVYDSSTHTRHLYYGIAVQRFTPEQSMPKILDAV</sequence>
<proteinExistence type="predicted"/>
<feature type="non-terminal residue" evidence="1">
    <location>
        <position position="1"/>
    </location>
</feature>
<reference evidence="1" key="1">
    <citation type="submission" date="2013-08" db="EMBL/GenBank/DDBJ databases">
        <authorList>
            <person name="Mendez C."/>
            <person name="Richter M."/>
            <person name="Ferrer M."/>
            <person name="Sanchez J."/>
        </authorList>
    </citation>
    <scope>NUCLEOTIDE SEQUENCE</scope>
</reference>
<gene>
    <name evidence="1" type="ORF">B1B_13694</name>
</gene>
<dbReference type="EMBL" id="AUZY01009027">
    <property type="protein sequence ID" value="EQD43693.1"/>
    <property type="molecule type" value="Genomic_DNA"/>
</dbReference>
<protein>
    <submittedName>
        <fullName evidence="1">Hemolysin-type calcium-binding region</fullName>
    </submittedName>
</protein>
<evidence type="ECO:0000313" key="1">
    <source>
        <dbReference type="EMBL" id="EQD43693.1"/>
    </source>
</evidence>
<accession>T0ZFN6</accession>
<comment type="caution">
    <text evidence="1">The sequence shown here is derived from an EMBL/GenBank/DDBJ whole genome shotgun (WGS) entry which is preliminary data.</text>
</comment>
<organism evidence="1">
    <name type="scientific">mine drainage metagenome</name>
    <dbReference type="NCBI Taxonomy" id="410659"/>
    <lineage>
        <taxon>unclassified sequences</taxon>
        <taxon>metagenomes</taxon>
        <taxon>ecological metagenomes</taxon>
    </lineage>
</organism>